<evidence type="ECO:0000256" key="4">
    <source>
        <dbReference type="RuleBase" id="RU003560"/>
    </source>
</evidence>
<comment type="similarity">
    <text evidence="2 4">Belongs to the class-III pyridoxal-phosphate-dependent aminotransferase family.</text>
</comment>
<dbReference type="GO" id="GO:0030170">
    <property type="term" value="F:pyridoxal phosphate binding"/>
    <property type="evidence" value="ECO:0007669"/>
    <property type="project" value="InterPro"/>
</dbReference>
<protein>
    <submittedName>
        <fullName evidence="5">Aminotransferase class-III</fullName>
    </submittedName>
</protein>
<dbReference type="InterPro" id="IPR015422">
    <property type="entry name" value="PyrdxlP-dep_Trfase_small"/>
</dbReference>
<dbReference type="InterPro" id="IPR015424">
    <property type="entry name" value="PyrdxlP-dep_Trfase"/>
</dbReference>
<keyword evidence="6" id="KW-1185">Reference proteome</keyword>
<evidence type="ECO:0000256" key="3">
    <source>
        <dbReference type="ARBA" id="ARBA00022898"/>
    </source>
</evidence>
<organism evidence="5">
    <name type="scientific">Candidatus Moduliflexus flocculans</name>
    <dbReference type="NCBI Taxonomy" id="1499966"/>
    <lineage>
        <taxon>Bacteria</taxon>
        <taxon>Candidatus Moduliflexota</taxon>
        <taxon>Candidatus Moduliflexia</taxon>
        <taxon>Candidatus Moduliflexales</taxon>
        <taxon>Candidatus Moduliflexaceae</taxon>
    </lineage>
</organism>
<dbReference type="SUPFAM" id="SSF53383">
    <property type="entry name" value="PLP-dependent transferases"/>
    <property type="match status" value="1"/>
</dbReference>
<proteinExistence type="inferred from homology"/>
<sequence>MTTEELKKLDRAHTIYSWQAQKDVNPLMLDHADGVMIYDTDGKEYVDFCSGLLNINLGHNNAHVKEAMKAQMDKACYVGTMFGTEPKARLSQMISEVTPGDLDYVFYTNGGAEAIENAIKAARWYTGRHKIYSCWRSYHGATAGAISISGDTRRWSAEPGIPGAVKFFGPYPYRCPFGSTTEEEANQKALDVLKTQIMLDGAHTIAAIFMEPIVGTNGIIIPSKAFMQGVREICDQYGIVLVIDETMGGWGRAGKWFAIEHFDVIPDIITTAKGLTSGYVQLGAMIWNKKIWDYFWEKPFHGGLTYGGHALACAAAIANIEEYKTKNLIEASAQRGLYLENKLLALKEKHPSIGDVRIKGLWACIELTEDREKRTELAGFCDRKRNVSSQLTRIMFENGLYCFNKWDFIFMAPPLIITEQEIDRSVAVISKALEYTDSLIKE</sequence>
<dbReference type="Gene3D" id="3.90.1150.10">
    <property type="entry name" value="Aspartate Aminotransferase, domain 1"/>
    <property type="match status" value="1"/>
</dbReference>
<dbReference type="Gene3D" id="3.40.640.10">
    <property type="entry name" value="Type I PLP-dependent aspartate aminotransferase-like (Major domain)"/>
    <property type="match status" value="1"/>
</dbReference>
<dbReference type="HOGENOM" id="CLU_016922_4_0_0"/>
<dbReference type="GO" id="GO:0005829">
    <property type="term" value="C:cytosol"/>
    <property type="evidence" value="ECO:0007669"/>
    <property type="project" value="TreeGrafter"/>
</dbReference>
<keyword evidence="5" id="KW-0032">Aminotransferase</keyword>
<gene>
    <name evidence="5" type="ORF">U14_02062</name>
</gene>
<reference evidence="5" key="1">
    <citation type="journal article" date="2015" name="PeerJ">
        <title>First genomic representation of candidate bacterial phylum KSB3 points to enhanced environmental sensing as a trigger of wastewater bulking.</title>
        <authorList>
            <person name="Sekiguchi Y."/>
            <person name="Ohashi A."/>
            <person name="Parks D.H."/>
            <person name="Yamauchi T."/>
            <person name="Tyson G.W."/>
            <person name="Hugenholtz P."/>
        </authorList>
    </citation>
    <scope>NUCLEOTIDE SEQUENCE [LARGE SCALE GENOMIC DNA]</scope>
</reference>
<dbReference type="PIRSF" id="PIRSF000521">
    <property type="entry name" value="Transaminase_4ab_Lys_Orn"/>
    <property type="match status" value="1"/>
</dbReference>
<evidence type="ECO:0000313" key="5">
    <source>
        <dbReference type="EMBL" id="GAK50821.1"/>
    </source>
</evidence>
<dbReference type="Proteomes" id="UP000030700">
    <property type="component" value="Unassembled WGS sequence"/>
</dbReference>
<evidence type="ECO:0000256" key="2">
    <source>
        <dbReference type="ARBA" id="ARBA00008954"/>
    </source>
</evidence>
<dbReference type="Pfam" id="PF00202">
    <property type="entry name" value="Aminotran_3"/>
    <property type="match status" value="1"/>
</dbReference>
<dbReference type="InterPro" id="IPR015421">
    <property type="entry name" value="PyrdxlP-dep_Trfase_major"/>
</dbReference>
<dbReference type="PANTHER" id="PTHR43094">
    <property type="entry name" value="AMINOTRANSFERASE"/>
    <property type="match status" value="1"/>
</dbReference>
<evidence type="ECO:0000313" key="6">
    <source>
        <dbReference type="Proteomes" id="UP000030700"/>
    </source>
</evidence>
<dbReference type="CDD" id="cd00610">
    <property type="entry name" value="OAT_like"/>
    <property type="match status" value="1"/>
</dbReference>
<accession>A0A0S6VTH1</accession>
<name>A0A0S6VTH1_9BACT</name>
<dbReference type="STRING" id="1499966.U14_02062"/>
<evidence type="ECO:0000256" key="1">
    <source>
        <dbReference type="ARBA" id="ARBA00001933"/>
    </source>
</evidence>
<dbReference type="PANTHER" id="PTHR43094:SF1">
    <property type="entry name" value="AMINOTRANSFERASE CLASS-III"/>
    <property type="match status" value="1"/>
</dbReference>
<dbReference type="InterPro" id="IPR005814">
    <property type="entry name" value="Aminotrans_3"/>
</dbReference>
<dbReference type="FunFam" id="3.40.640.10:FF:000004">
    <property type="entry name" value="Acetylornithine aminotransferase"/>
    <property type="match status" value="1"/>
</dbReference>
<dbReference type="AlphaFoldDB" id="A0A0S6VTH1"/>
<keyword evidence="5" id="KW-0808">Transferase</keyword>
<dbReference type="EMBL" id="DF820456">
    <property type="protein sequence ID" value="GAK50821.1"/>
    <property type="molecule type" value="Genomic_DNA"/>
</dbReference>
<dbReference type="NCBIfam" id="NF004718">
    <property type="entry name" value="PRK06062.1"/>
    <property type="match status" value="1"/>
</dbReference>
<dbReference type="GO" id="GO:0008483">
    <property type="term" value="F:transaminase activity"/>
    <property type="evidence" value="ECO:0007669"/>
    <property type="project" value="UniProtKB-KW"/>
</dbReference>
<comment type="cofactor">
    <cofactor evidence="1">
        <name>pyridoxal 5'-phosphate</name>
        <dbReference type="ChEBI" id="CHEBI:597326"/>
    </cofactor>
</comment>
<keyword evidence="3 4" id="KW-0663">Pyridoxal phosphate</keyword>